<comment type="caution">
    <text evidence="2">The sequence shown here is derived from an EMBL/GenBank/DDBJ whole genome shotgun (WGS) entry which is preliminary data.</text>
</comment>
<dbReference type="Proteomes" id="UP000298663">
    <property type="component" value="Unassembled WGS sequence"/>
</dbReference>
<evidence type="ECO:0000256" key="1">
    <source>
        <dbReference type="SAM" id="MobiDB-lite"/>
    </source>
</evidence>
<reference evidence="2 3" key="1">
    <citation type="journal article" date="2015" name="Genome Biol.">
        <title>Comparative genomics of Steinernema reveals deeply conserved gene regulatory networks.</title>
        <authorList>
            <person name="Dillman A.R."/>
            <person name="Macchietto M."/>
            <person name="Porter C.F."/>
            <person name="Rogers A."/>
            <person name="Williams B."/>
            <person name="Antoshechkin I."/>
            <person name="Lee M.M."/>
            <person name="Goodwin Z."/>
            <person name="Lu X."/>
            <person name="Lewis E.E."/>
            <person name="Goodrich-Blair H."/>
            <person name="Stock S.P."/>
            <person name="Adams B.J."/>
            <person name="Sternberg P.W."/>
            <person name="Mortazavi A."/>
        </authorList>
    </citation>
    <scope>NUCLEOTIDE SEQUENCE [LARGE SCALE GENOMIC DNA]</scope>
    <source>
        <strain evidence="2 3">ALL</strain>
    </source>
</reference>
<dbReference type="AlphaFoldDB" id="A0A4V5ZY94"/>
<evidence type="ECO:0000313" key="2">
    <source>
        <dbReference type="EMBL" id="TKR62825.1"/>
    </source>
</evidence>
<sequence>MEDEVAARRRTTTHGSYPLSDSFRKPAAGSSSSPLPKGSSTDSLSDGVFASHTRCGAGCAAKEKDDDVDAF</sequence>
<keyword evidence="3" id="KW-1185">Reference proteome</keyword>
<feature type="region of interest" description="Disordered" evidence="1">
    <location>
        <begin position="1"/>
        <end position="47"/>
    </location>
</feature>
<feature type="compositionally biased region" description="Low complexity" evidence="1">
    <location>
        <begin position="25"/>
        <end position="40"/>
    </location>
</feature>
<reference evidence="2 3" key="2">
    <citation type="journal article" date="2019" name="G3 (Bethesda)">
        <title>Hybrid Assembly of the Genome of the Entomopathogenic Nematode Steinernema carpocapsae Identifies the X-Chromosome.</title>
        <authorList>
            <person name="Serra L."/>
            <person name="Macchietto M."/>
            <person name="Macias-Munoz A."/>
            <person name="McGill C.J."/>
            <person name="Rodriguez I.M."/>
            <person name="Rodriguez B."/>
            <person name="Murad R."/>
            <person name="Mortazavi A."/>
        </authorList>
    </citation>
    <scope>NUCLEOTIDE SEQUENCE [LARGE SCALE GENOMIC DNA]</scope>
    <source>
        <strain evidence="2 3">ALL</strain>
    </source>
</reference>
<organism evidence="2 3">
    <name type="scientific">Steinernema carpocapsae</name>
    <name type="common">Entomopathogenic nematode</name>
    <dbReference type="NCBI Taxonomy" id="34508"/>
    <lineage>
        <taxon>Eukaryota</taxon>
        <taxon>Metazoa</taxon>
        <taxon>Ecdysozoa</taxon>
        <taxon>Nematoda</taxon>
        <taxon>Chromadorea</taxon>
        <taxon>Rhabditida</taxon>
        <taxon>Tylenchina</taxon>
        <taxon>Panagrolaimomorpha</taxon>
        <taxon>Strongyloidoidea</taxon>
        <taxon>Steinernematidae</taxon>
        <taxon>Steinernema</taxon>
    </lineage>
</organism>
<dbReference type="EMBL" id="AZBU02000010">
    <property type="protein sequence ID" value="TKR62825.1"/>
    <property type="molecule type" value="Genomic_DNA"/>
</dbReference>
<gene>
    <name evidence="2" type="ORF">L596_026737</name>
</gene>
<name>A0A4V5ZY94_STECR</name>
<proteinExistence type="predicted"/>
<accession>A0A4V5ZY94</accession>
<protein>
    <submittedName>
        <fullName evidence="2">Uncharacterized protein</fullName>
    </submittedName>
</protein>
<evidence type="ECO:0000313" key="3">
    <source>
        <dbReference type="Proteomes" id="UP000298663"/>
    </source>
</evidence>